<dbReference type="PANTHER" id="PTHR42973:SF39">
    <property type="entry name" value="FAD-BINDING PCMH-TYPE DOMAIN-CONTAINING PROTEIN"/>
    <property type="match status" value="1"/>
</dbReference>
<keyword evidence="8" id="KW-1185">Reference proteome</keyword>
<dbReference type="PANTHER" id="PTHR42973">
    <property type="entry name" value="BINDING OXIDOREDUCTASE, PUTATIVE (AFU_ORTHOLOGUE AFUA_1G17690)-RELATED"/>
    <property type="match status" value="1"/>
</dbReference>
<evidence type="ECO:0000256" key="1">
    <source>
        <dbReference type="ARBA" id="ARBA00001974"/>
    </source>
</evidence>
<comment type="similarity">
    <text evidence="2">Belongs to the oxygen-dependent FAD-linked oxidoreductase family.</text>
</comment>
<dbReference type="Gene3D" id="3.30.465.10">
    <property type="match status" value="2"/>
</dbReference>
<evidence type="ECO:0000259" key="6">
    <source>
        <dbReference type="PROSITE" id="PS51387"/>
    </source>
</evidence>
<evidence type="ECO:0000256" key="2">
    <source>
        <dbReference type="ARBA" id="ARBA00005466"/>
    </source>
</evidence>
<proteinExistence type="inferred from homology"/>
<keyword evidence="5" id="KW-0560">Oxidoreductase</keyword>
<dbReference type="OrthoDB" id="415825at2759"/>
<evidence type="ECO:0000256" key="4">
    <source>
        <dbReference type="ARBA" id="ARBA00022827"/>
    </source>
</evidence>
<keyword evidence="4" id="KW-0274">FAD</keyword>
<dbReference type="SUPFAM" id="SSF56176">
    <property type="entry name" value="FAD-binding/transporter-associated domain-like"/>
    <property type="match status" value="1"/>
</dbReference>
<feature type="domain" description="FAD-binding PCMH-type" evidence="6">
    <location>
        <begin position="35"/>
        <end position="213"/>
    </location>
</feature>
<dbReference type="PROSITE" id="PS51387">
    <property type="entry name" value="FAD_PCMH"/>
    <property type="match status" value="1"/>
</dbReference>
<sequence length="514" mass="58180">MVTINGVTGPQFTISTKGYEDRQYQYASTSYETENRIKPGLIVYPKDKSEIAKTILYAKSQKVAVAIRTGGHQYSGASSTIAPNIQIDLKKAFRGPDDRQIFKTENQTFVRTSVSWPLGDFNKFLGDNKIFIPHGQCQNVHLGGHVQSGGWGQLGRSFGLFGDHVVSIEIVDHEGNFKEVTTQNDPDLFFALMGGSPGNLGVITHFTVKVHRDEDYVGSRGLKSIFLYKPKILKRLLDQLVEMSDDENFPGNYDFCVSVLSSANKLLDWFPEADGEMRKENPEIFGEDGVPLWPRSIIVYAQWVPLNKGDKPDMTWFDRIKEDSLFNLPSEVKPMSELTSQWIFRNVREFDHPYIKSTQVTNSKTLAADGWVDWMVERLDGIIKPQANRLWISAQFQNFGGKNSAFTKNAGNGTSHSFRDSTICATVDCFYGKGHKQSAEDWHDINALEGLGPKGKFCKEDKRVLWGSYGEYDLDKVWNCYFDDREKYEKLKKIRASADPDGVFTPNSFSVKRD</sequence>
<evidence type="ECO:0000313" key="8">
    <source>
        <dbReference type="Proteomes" id="UP000824998"/>
    </source>
</evidence>
<evidence type="ECO:0000256" key="3">
    <source>
        <dbReference type="ARBA" id="ARBA00022630"/>
    </source>
</evidence>
<reference evidence="7" key="1">
    <citation type="journal article" date="2021" name="IMA Fungus">
        <title>Genomic characterization of three marine fungi, including Emericellopsis atlantica sp. nov. with signatures of a generalist lifestyle and marine biomass degradation.</title>
        <authorList>
            <person name="Hagestad O.C."/>
            <person name="Hou L."/>
            <person name="Andersen J.H."/>
            <person name="Hansen E.H."/>
            <person name="Altermark B."/>
            <person name="Li C."/>
            <person name="Kuhnert E."/>
            <person name="Cox R.J."/>
            <person name="Crous P.W."/>
            <person name="Spatafora J.W."/>
            <person name="Lail K."/>
            <person name="Amirebrahimi M."/>
            <person name="Lipzen A."/>
            <person name="Pangilinan J."/>
            <person name="Andreopoulos W."/>
            <person name="Hayes R.D."/>
            <person name="Ng V."/>
            <person name="Grigoriev I.V."/>
            <person name="Jackson S.A."/>
            <person name="Sutton T.D.S."/>
            <person name="Dobson A.D.W."/>
            <person name="Rama T."/>
        </authorList>
    </citation>
    <scope>NUCLEOTIDE SEQUENCE</scope>
    <source>
        <strain evidence="7">TRa018bII</strain>
    </source>
</reference>
<gene>
    <name evidence="7" type="ORF">BJ875DRAFT_365607</name>
</gene>
<dbReference type="Gene3D" id="3.40.462.20">
    <property type="match status" value="1"/>
</dbReference>
<evidence type="ECO:0000256" key="5">
    <source>
        <dbReference type="ARBA" id="ARBA00023002"/>
    </source>
</evidence>
<keyword evidence="3" id="KW-0285">Flavoprotein</keyword>
<comment type="cofactor">
    <cofactor evidence="1">
        <name>FAD</name>
        <dbReference type="ChEBI" id="CHEBI:57692"/>
    </cofactor>
</comment>
<protein>
    <recommendedName>
        <fullName evidence="6">FAD-binding PCMH-type domain-containing protein</fullName>
    </recommendedName>
</protein>
<evidence type="ECO:0000313" key="7">
    <source>
        <dbReference type="EMBL" id="KAG9239527.1"/>
    </source>
</evidence>
<dbReference type="EMBL" id="MU251358">
    <property type="protein sequence ID" value="KAG9239527.1"/>
    <property type="molecule type" value="Genomic_DNA"/>
</dbReference>
<dbReference type="Proteomes" id="UP000824998">
    <property type="component" value="Unassembled WGS sequence"/>
</dbReference>
<dbReference type="InterPro" id="IPR036318">
    <property type="entry name" value="FAD-bd_PCMH-like_sf"/>
</dbReference>
<dbReference type="GO" id="GO:0016491">
    <property type="term" value="F:oxidoreductase activity"/>
    <property type="evidence" value="ECO:0007669"/>
    <property type="project" value="UniProtKB-KW"/>
</dbReference>
<dbReference type="InterPro" id="IPR006094">
    <property type="entry name" value="Oxid_FAD_bind_N"/>
</dbReference>
<organism evidence="7 8">
    <name type="scientific">Amylocarpus encephaloides</name>
    <dbReference type="NCBI Taxonomy" id="45428"/>
    <lineage>
        <taxon>Eukaryota</taxon>
        <taxon>Fungi</taxon>
        <taxon>Dikarya</taxon>
        <taxon>Ascomycota</taxon>
        <taxon>Pezizomycotina</taxon>
        <taxon>Leotiomycetes</taxon>
        <taxon>Helotiales</taxon>
        <taxon>Helotiales incertae sedis</taxon>
        <taxon>Amylocarpus</taxon>
    </lineage>
</organism>
<dbReference type="GO" id="GO:0071949">
    <property type="term" value="F:FAD binding"/>
    <property type="evidence" value="ECO:0007669"/>
    <property type="project" value="InterPro"/>
</dbReference>
<dbReference type="InterPro" id="IPR016169">
    <property type="entry name" value="FAD-bd_PCMH_sub2"/>
</dbReference>
<name>A0A9P7YTP4_9HELO</name>
<accession>A0A9P7YTP4</accession>
<dbReference type="InterPro" id="IPR016166">
    <property type="entry name" value="FAD-bd_PCMH"/>
</dbReference>
<dbReference type="Pfam" id="PF01565">
    <property type="entry name" value="FAD_binding_4"/>
    <property type="match status" value="1"/>
</dbReference>
<dbReference type="AlphaFoldDB" id="A0A9P7YTP4"/>
<dbReference type="InterPro" id="IPR050416">
    <property type="entry name" value="FAD-linked_Oxidoreductase"/>
</dbReference>
<comment type="caution">
    <text evidence="7">The sequence shown here is derived from an EMBL/GenBank/DDBJ whole genome shotgun (WGS) entry which is preliminary data.</text>
</comment>